<protein>
    <submittedName>
        <fullName evidence="1">Uncharacterized protein</fullName>
    </submittedName>
</protein>
<geneLocation type="plasmid" evidence="1">
    <name>pM7012</name>
</geneLocation>
<name>V5YNN9_9BURK</name>
<organism evidence="1">
    <name type="scientific">Burkholderia sp. M701</name>
    <dbReference type="NCBI Taxonomy" id="326454"/>
    <lineage>
        <taxon>Bacteria</taxon>
        <taxon>Pseudomonadati</taxon>
        <taxon>Pseudomonadota</taxon>
        <taxon>Betaproteobacteria</taxon>
        <taxon>Burkholderiales</taxon>
        <taxon>Burkholderiaceae</taxon>
        <taxon>Burkholderia</taxon>
    </lineage>
</organism>
<dbReference type="EMBL" id="AB853026">
    <property type="protein sequence ID" value="BAO19002.1"/>
    <property type="molecule type" value="Genomic_DNA"/>
</dbReference>
<keyword evidence="1" id="KW-0614">Plasmid</keyword>
<dbReference type="AlphaFoldDB" id="V5YNN9"/>
<evidence type="ECO:0000313" key="1">
    <source>
        <dbReference type="EMBL" id="BAO19002.1"/>
    </source>
</evidence>
<reference evidence="1" key="1">
    <citation type="journal article" date="2014" name="Microbiology">
        <title>A 2,4-dichlorophenoxyacetic acid degradation plasmid pM7012 discloses distribution of an unclassified megaplasmid group across bacterial species.</title>
        <authorList>
            <person name="Sakai Y."/>
            <person name="Ogawa N."/>
            <person name="Shimomura Y."/>
            <person name="Fujii T."/>
        </authorList>
    </citation>
    <scope>NUCLEOTIDE SEQUENCE</scope>
    <source>
        <strain evidence="1">M701</strain>
    </source>
</reference>
<reference evidence="1" key="2">
    <citation type="submission" date="2024-06" db="EMBL/GenBank/DDBJ databases">
        <authorList>
            <person name="Sakai Y."/>
            <person name="Fujii T."/>
        </authorList>
    </citation>
    <scope>NUCLEOTIDE SEQUENCE</scope>
    <source>
        <strain evidence="1">M701</strain>
        <plasmid evidence="1">pM7012</plasmid>
    </source>
</reference>
<sequence>MLSWSGCCRGLTRTLRRTVISWKWSIAKSRCIDLFAWLREQRLTNVTTPVLCVRVTVNSRPSAQRARLEWDSPVREARMITTTGAEWNRFCRDESAFPDGVFLEDAKVAVDGNVVTDGLRGVPDAATISIMDGSVCFPDGTDELLVGYFLNWHRRHHFRVKRQCWLKRLFNWKFK</sequence>
<accession>V5YNN9</accession>
<proteinExistence type="predicted"/>